<evidence type="ECO:0000313" key="15">
    <source>
        <dbReference type="Proteomes" id="UP001157006"/>
    </source>
</evidence>
<evidence type="ECO:0000256" key="3">
    <source>
        <dbReference type="ARBA" id="ARBA00008346"/>
    </source>
</evidence>
<evidence type="ECO:0000313" key="14">
    <source>
        <dbReference type="EMBL" id="CAI8593226.1"/>
    </source>
</evidence>
<dbReference type="GO" id="GO:0006099">
    <property type="term" value="P:tricarboxylic acid cycle"/>
    <property type="evidence" value="ECO:0007669"/>
    <property type="project" value="InterPro"/>
</dbReference>
<dbReference type="InterPro" id="IPR015813">
    <property type="entry name" value="Pyrv/PenolPyrv_kinase-like_dom"/>
</dbReference>
<dbReference type="NCBIfam" id="NF000584">
    <property type="entry name" value="PRK00009.1"/>
    <property type="match status" value="1"/>
</dbReference>
<dbReference type="HAMAP" id="MF_00595">
    <property type="entry name" value="PEPcase_type1"/>
    <property type="match status" value="1"/>
</dbReference>
<gene>
    <name evidence="14" type="ORF">VFH_I080440</name>
</gene>
<proteinExistence type="inferred from homology"/>
<accession>A0AAV0Z5C0</accession>
<evidence type="ECO:0000256" key="12">
    <source>
        <dbReference type="PROSITE-ProRule" id="PRU10112"/>
    </source>
</evidence>
<dbReference type="PROSITE" id="PS00393">
    <property type="entry name" value="PEPCASE_2"/>
    <property type="match status" value="1"/>
</dbReference>
<reference evidence="14 15" key="1">
    <citation type="submission" date="2023-01" db="EMBL/GenBank/DDBJ databases">
        <authorList>
            <person name="Kreplak J."/>
        </authorList>
    </citation>
    <scope>NUCLEOTIDE SEQUENCE [LARGE SCALE GENOMIC DNA]</scope>
</reference>
<evidence type="ECO:0000256" key="11">
    <source>
        <dbReference type="PROSITE-ProRule" id="PRU10111"/>
    </source>
</evidence>
<feature type="region of interest" description="Disordered" evidence="13">
    <location>
        <begin position="909"/>
        <end position="942"/>
    </location>
</feature>
<dbReference type="SUPFAM" id="SSF51621">
    <property type="entry name" value="Phosphoenolpyruvate/pyruvate domain"/>
    <property type="match status" value="1"/>
</dbReference>
<dbReference type="InterPro" id="IPR018129">
    <property type="entry name" value="PEP_COase_Lys_AS"/>
</dbReference>
<dbReference type="InterPro" id="IPR033129">
    <property type="entry name" value="PEPCASE_His_AS"/>
</dbReference>
<evidence type="ECO:0000256" key="13">
    <source>
        <dbReference type="SAM" id="MobiDB-lite"/>
    </source>
</evidence>
<dbReference type="Proteomes" id="UP001157006">
    <property type="component" value="Chromosome 1S"/>
</dbReference>
<keyword evidence="9" id="KW-0456">Lyase</keyword>
<dbReference type="PANTHER" id="PTHR30523">
    <property type="entry name" value="PHOSPHOENOLPYRUVATE CARBOXYLASE"/>
    <property type="match status" value="1"/>
</dbReference>
<dbReference type="GO" id="GO:0048046">
    <property type="term" value="C:apoplast"/>
    <property type="evidence" value="ECO:0007669"/>
    <property type="project" value="TreeGrafter"/>
</dbReference>
<dbReference type="AlphaFoldDB" id="A0AAV0Z5C0"/>
<evidence type="ECO:0000256" key="1">
    <source>
        <dbReference type="ARBA" id="ARBA00001946"/>
    </source>
</evidence>
<dbReference type="GO" id="GO:0005829">
    <property type="term" value="C:cytosol"/>
    <property type="evidence" value="ECO:0007669"/>
    <property type="project" value="TreeGrafter"/>
</dbReference>
<dbReference type="InterPro" id="IPR021135">
    <property type="entry name" value="PEP_COase"/>
</dbReference>
<dbReference type="GO" id="GO:0008964">
    <property type="term" value="F:phosphoenolpyruvate carboxylase activity"/>
    <property type="evidence" value="ECO:0007669"/>
    <property type="project" value="UniProtKB-EC"/>
</dbReference>
<organism evidence="14 15">
    <name type="scientific">Vicia faba</name>
    <name type="common">Broad bean</name>
    <name type="synonym">Faba vulgaris</name>
    <dbReference type="NCBI Taxonomy" id="3906"/>
    <lineage>
        <taxon>Eukaryota</taxon>
        <taxon>Viridiplantae</taxon>
        <taxon>Streptophyta</taxon>
        <taxon>Embryophyta</taxon>
        <taxon>Tracheophyta</taxon>
        <taxon>Spermatophyta</taxon>
        <taxon>Magnoliopsida</taxon>
        <taxon>eudicotyledons</taxon>
        <taxon>Gunneridae</taxon>
        <taxon>Pentapetalae</taxon>
        <taxon>rosids</taxon>
        <taxon>fabids</taxon>
        <taxon>Fabales</taxon>
        <taxon>Fabaceae</taxon>
        <taxon>Papilionoideae</taxon>
        <taxon>50 kb inversion clade</taxon>
        <taxon>NPAAA clade</taxon>
        <taxon>Hologalegina</taxon>
        <taxon>IRL clade</taxon>
        <taxon>Fabeae</taxon>
        <taxon>Vicia</taxon>
    </lineage>
</organism>
<keyword evidence="15" id="KW-1185">Reference proteome</keyword>
<evidence type="ECO:0000256" key="6">
    <source>
        <dbReference type="ARBA" id="ARBA00022490"/>
    </source>
</evidence>
<dbReference type="Pfam" id="PF00311">
    <property type="entry name" value="PEPcase"/>
    <property type="match status" value="1"/>
</dbReference>
<comment type="subcellular location">
    <subcellularLocation>
        <location evidence="2">Cytoplasm</location>
    </subcellularLocation>
</comment>
<feature type="compositionally biased region" description="Basic and acidic residues" evidence="13">
    <location>
        <begin position="923"/>
        <end position="932"/>
    </location>
</feature>
<keyword evidence="8" id="KW-0460">Magnesium</keyword>
<evidence type="ECO:0000256" key="8">
    <source>
        <dbReference type="ARBA" id="ARBA00022842"/>
    </source>
</evidence>
<dbReference type="GO" id="GO:0048366">
    <property type="term" value="P:leaf development"/>
    <property type="evidence" value="ECO:0007669"/>
    <property type="project" value="TreeGrafter"/>
</dbReference>
<comment type="cofactor">
    <cofactor evidence="1">
        <name>Mg(2+)</name>
        <dbReference type="ChEBI" id="CHEBI:18420"/>
    </cofactor>
</comment>
<keyword evidence="10" id="KW-0120">Carbon dioxide fixation</keyword>
<evidence type="ECO:0000256" key="4">
    <source>
        <dbReference type="ARBA" id="ARBA00011881"/>
    </source>
</evidence>
<dbReference type="PRINTS" id="PR00150">
    <property type="entry name" value="PEPCARBXLASE"/>
</dbReference>
<keyword evidence="7" id="KW-0597">Phosphoprotein</keyword>
<sequence length="966" mass="110765">MANKMEKMASIDAQLRQLAPAKVSEDDKLIEYDALLLDRFLDILQDLHGEDLKDSVQEVYELSAEYERKHDPKKLEELGKLITGLDAGDSIVVAKSFSHMLNLANLAEEVQIAHRRRNKLKKGDFRDESNATTESDIEETLKRLVFNMKKSPQEVFDALKNQTVDLVLTAHPTQSVRRSLLQKHARIRNCLSHLYAKDITPDDKQELDESLQREIQAAFRTDEIKRTPPTPQDEMRAGMSYFHETIWKGVPKFLRRVDTALKNVGINERVPYNAPLIQFSSWMGGDRDGNPRVTPEVTRDVCLLARMMAANLYYSQIEDLMFELSMWRCNDELRDRAEELHRNSKKDEVAKHYIEFWKKVPLNEPYRVVLGDIRDKLYRTRERSRYLLAHGYSDIPEEATFTNVDEFLEPLELCYRSLCACGDRAIADGSLLDFLRQVSTFGLSLVRLDIRQESDRHTDVMDAITKHLEIGSYQEWSEEKRQEWLLSELIGKRPLFGPDLPKTDEIRDVLDTFHVIAELPSDNFGAYIISMATAPSDVLAVELLQRECKIKNPLRVVPLFEKLDDLEAAPAALARLFSIDWYRNRIDGKQEVMIGYSDSGKDAGRFSAAWQLYKAQEELINVAQKFSVKLTMFHGRGGTVGRGGGPTHLAILSQPPETIHGSLRVTVQGEVIEQSFGEEHLCFRTLQRFTAATLEHGMRPPSSPKPEWRILMDQLAIIATEEYRSIVFKEPRFVEYFRLATPEMEYGRMNIGSRPAKRRPSGGIETLRAIPWIFAWTQTRFHLPVWLGFGAAFKQVIEKDVKNLHMLQDMYNQWPFFRVTIDLVEMVFAKGDPGIAALNDRLLVSKDLWPFGEQLRNKYEETKELLLQVATHKEVLEGDPYLKQRLRLRDSYITTLNVFQAYTLKRIRDPKSSANGRPPLSKESPEATKPADELVTLNPTSEYAPGLEDTLILTMKGIAAGMQNTG</sequence>
<dbReference type="GO" id="GO:0015977">
    <property type="term" value="P:carbon fixation"/>
    <property type="evidence" value="ECO:0007669"/>
    <property type="project" value="UniProtKB-KW"/>
</dbReference>
<comment type="similarity">
    <text evidence="3">Belongs to the PEPCase type 1 family.</text>
</comment>
<feature type="active site" evidence="11">
    <location>
        <position position="171"/>
    </location>
</feature>
<dbReference type="FunFam" id="1.20.1440.90:FF:000001">
    <property type="entry name" value="Phosphoenolpyruvate carboxylase 1"/>
    <property type="match status" value="1"/>
</dbReference>
<keyword evidence="6" id="KW-0963">Cytoplasm</keyword>
<dbReference type="EMBL" id="OX451735">
    <property type="protein sequence ID" value="CAI8593226.1"/>
    <property type="molecule type" value="Genomic_DNA"/>
</dbReference>
<dbReference type="PANTHER" id="PTHR30523:SF37">
    <property type="entry name" value="PHOSPHOENOLPYRUVATE CARBOXYLASE"/>
    <property type="match status" value="1"/>
</dbReference>
<dbReference type="GO" id="GO:0009507">
    <property type="term" value="C:chloroplast"/>
    <property type="evidence" value="ECO:0007669"/>
    <property type="project" value="TreeGrafter"/>
</dbReference>
<dbReference type="Gene3D" id="1.20.1440.90">
    <property type="entry name" value="Phosphoenolpyruvate/pyruvate domain"/>
    <property type="match status" value="1"/>
</dbReference>
<evidence type="ECO:0000256" key="2">
    <source>
        <dbReference type="ARBA" id="ARBA00004496"/>
    </source>
</evidence>
<dbReference type="InterPro" id="IPR022805">
    <property type="entry name" value="PEP_COase_bac/pln-type"/>
</dbReference>
<feature type="active site" evidence="12">
    <location>
        <position position="601"/>
    </location>
</feature>
<dbReference type="PROSITE" id="PS00781">
    <property type="entry name" value="PEPCASE_1"/>
    <property type="match status" value="1"/>
</dbReference>
<dbReference type="EC" id="4.1.1.31" evidence="5"/>
<evidence type="ECO:0000256" key="7">
    <source>
        <dbReference type="ARBA" id="ARBA00022553"/>
    </source>
</evidence>
<evidence type="ECO:0000256" key="5">
    <source>
        <dbReference type="ARBA" id="ARBA00012305"/>
    </source>
</evidence>
<name>A0AAV0Z5C0_VICFA</name>
<protein>
    <recommendedName>
        <fullName evidence="5">phosphoenolpyruvate carboxylase</fullName>
        <ecNumber evidence="5">4.1.1.31</ecNumber>
    </recommendedName>
</protein>
<comment type="subunit">
    <text evidence="4">Homotetramer.</text>
</comment>
<evidence type="ECO:0000256" key="9">
    <source>
        <dbReference type="ARBA" id="ARBA00023239"/>
    </source>
</evidence>
<evidence type="ECO:0000256" key="10">
    <source>
        <dbReference type="ARBA" id="ARBA00023300"/>
    </source>
</evidence>